<dbReference type="RefSeq" id="WP_081147286.1">
    <property type="nucleotide sequence ID" value="NZ_LVYD01000043.1"/>
</dbReference>
<evidence type="ECO:0000313" key="2">
    <source>
        <dbReference type="EMBL" id="OQP64105.1"/>
    </source>
</evidence>
<dbReference type="EMBL" id="LVYD01000043">
    <property type="protein sequence ID" value="OQP64105.1"/>
    <property type="molecule type" value="Genomic_DNA"/>
</dbReference>
<evidence type="ECO:0008006" key="4">
    <source>
        <dbReference type="Google" id="ProtNLM"/>
    </source>
</evidence>
<sequence>MKTQLLTILFAGLAIPALAQPTNSTAKNVSKTVTATPPPPQINFENKKFQIDSLVQSADGNNYLDHASFRGKAREGKYWVELFYSKGTKEILKANYLFTTDSLNFSICYYFKNNNVVKVFDNNTTNFYQVGNVLLTEQGTVATSTLSKRFNDLIVDTFQALYAGCFQ</sequence>
<organism evidence="2 3">
    <name type="scientific">Niastella vici</name>
    <dbReference type="NCBI Taxonomy" id="1703345"/>
    <lineage>
        <taxon>Bacteria</taxon>
        <taxon>Pseudomonadati</taxon>
        <taxon>Bacteroidota</taxon>
        <taxon>Chitinophagia</taxon>
        <taxon>Chitinophagales</taxon>
        <taxon>Chitinophagaceae</taxon>
        <taxon>Niastella</taxon>
    </lineage>
</organism>
<dbReference type="AlphaFoldDB" id="A0A1V9G0F4"/>
<dbReference type="OrthoDB" id="663044at2"/>
<keyword evidence="1" id="KW-0732">Signal</keyword>
<name>A0A1V9G0F4_9BACT</name>
<proteinExistence type="predicted"/>
<evidence type="ECO:0000313" key="3">
    <source>
        <dbReference type="Proteomes" id="UP000192796"/>
    </source>
</evidence>
<reference evidence="2 3" key="1">
    <citation type="submission" date="2016-03" db="EMBL/GenBank/DDBJ databases">
        <title>Niastella vici sp. nov., isolated from farmland soil.</title>
        <authorList>
            <person name="Chen L."/>
            <person name="Wang D."/>
            <person name="Yang S."/>
            <person name="Wang G."/>
        </authorList>
    </citation>
    <scope>NUCLEOTIDE SEQUENCE [LARGE SCALE GENOMIC DNA]</scope>
    <source>
        <strain evidence="2 3">DJ57</strain>
    </source>
</reference>
<feature type="signal peptide" evidence="1">
    <location>
        <begin position="1"/>
        <end position="19"/>
    </location>
</feature>
<keyword evidence="3" id="KW-1185">Reference proteome</keyword>
<accession>A0A1V9G0F4</accession>
<feature type="chain" id="PRO_5012054149" description="DUF4468 domain-containing protein" evidence="1">
    <location>
        <begin position="20"/>
        <end position="167"/>
    </location>
</feature>
<evidence type="ECO:0000256" key="1">
    <source>
        <dbReference type="SAM" id="SignalP"/>
    </source>
</evidence>
<gene>
    <name evidence="2" type="ORF">A3860_22115</name>
</gene>
<protein>
    <recommendedName>
        <fullName evidence="4">DUF4468 domain-containing protein</fullName>
    </recommendedName>
</protein>
<comment type="caution">
    <text evidence="2">The sequence shown here is derived from an EMBL/GenBank/DDBJ whole genome shotgun (WGS) entry which is preliminary data.</text>
</comment>
<dbReference type="Proteomes" id="UP000192796">
    <property type="component" value="Unassembled WGS sequence"/>
</dbReference>